<dbReference type="STRING" id="416450.A0A1V6P6B3"/>
<dbReference type="GO" id="GO:0016491">
    <property type="term" value="F:oxidoreductase activity"/>
    <property type="evidence" value="ECO:0007669"/>
    <property type="project" value="UniProtKB-KW"/>
</dbReference>
<dbReference type="Pfam" id="PF13561">
    <property type="entry name" value="adh_short_C2"/>
    <property type="match status" value="1"/>
</dbReference>
<dbReference type="NCBIfam" id="NF005559">
    <property type="entry name" value="PRK07231.1"/>
    <property type="match status" value="1"/>
</dbReference>
<sequence>MQGRLSDKVAIVTGAASGFGKGIASKFVSEGAKVIIADLSKEAGKYAAAELSCGFFAADLTRNEDWVALLKHTLDTYDQLDIVVNNAGASYTNKPTLEVTEKDFNLCMDVNVKSIYLSTNVVLPYFLDNRRPGVFIQVGSTAGIRPRPGLTWYNASKAAVSIATKTLAVEYGPRQVRFNTVCPVIGSTGMTHLFLGKPDTTENRSGFLSTIPLGRGSTPADVANACSYLASDEAEFITGVDLEVSHDKPMTQFIRALNANEYRLMEGDAFKVLRMVPL</sequence>
<dbReference type="PANTHER" id="PTHR43639">
    <property type="entry name" value="OXIDOREDUCTASE, SHORT-CHAIN DEHYDROGENASE/REDUCTASE FAMILY (AFU_ORTHOLOGUE AFUA_5G02870)"/>
    <property type="match status" value="1"/>
</dbReference>
<dbReference type="EMBL" id="MDYN01000247">
    <property type="protein sequence ID" value="OQD72521.1"/>
    <property type="molecule type" value="Genomic_DNA"/>
</dbReference>
<reference evidence="4" key="1">
    <citation type="journal article" date="2017" name="Nat. Microbiol.">
        <title>Global analysis of biosynthetic gene clusters reveals vast potential of secondary metabolite production in Penicillium species.</title>
        <authorList>
            <person name="Nielsen J.C."/>
            <person name="Grijseels S."/>
            <person name="Prigent S."/>
            <person name="Ji B."/>
            <person name="Dainat J."/>
            <person name="Nielsen K.F."/>
            <person name="Frisvad J.C."/>
            <person name="Workman M."/>
            <person name="Nielsen J."/>
        </authorList>
    </citation>
    <scope>NUCLEOTIDE SEQUENCE [LARGE SCALE GENOMIC DNA]</scope>
    <source>
        <strain evidence="4">IBT 31811</strain>
    </source>
</reference>
<dbReference type="Proteomes" id="UP000191672">
    <property type="component" value="Unassembled WGS sequence"/>
</dbReference>
<dbReference type="Gene3D" id="3.40.50.720">
    <property type="entry name" value="NAD(P)-binding Rossmann-like Domain"/>
    <property type="match status" value="1"/>
</dbReference>
<dbReference type="PRINTS" id="PR00081">
    <property type="entry name" value="GDHRDH"/>
</dbReference>
<comment type="caution">
    <text evidence="3">The sequence shown here is derived from an EMBL/GenBank/DDBJ whole genome shotgun (WGS) entry which is preliminary data.</text>
</comment>
<evidence type="ECO:0000256" key="2">
    <source>
        <dbReference type="ARBA" id="ARBA00023002"/>
    </source>
</evidence>
<dbReference type="AlphaFoldDB" id="A0A1V6P6B3"/>
<dbReference type="SUPFAM" id="SSF51735">
    <property type="entry name" value="NAD(P)-binding Rossmann-fold domains"/>
    <property type="match status" value="1"/>
</dbReference>
<keyword evidence="2" id="KW-0560">Oxidoreductase</keyword>
<dbReference type="FunFam" id="3.40.50.720:FF:000084">
    <property type="entry name" value="Short-chain dehydrogenase reductase"/>
    <property type="match status" value="1"/>
</dbReference>
<evidence type="ECO:0000313" key="3">
    <source>
        <dbReference type="EMBL" id="OQD72521.1"/>
    </source>
</evidence>
<evidence type="ECO:0000256" key="1">
    <source>
        <dbReference type="ARBA" id="ARBA00022857"/>
    </source>
</evidence>
<dbReference type="PRINTS" id="PR00080">
    <property type="entry name" value="SDRFAMILY"/>
</dbReference>
<accession>A0A1V6P6B3</accession>
<proteinExistence type="predicted"/>
<name>A0A1V6P6B3_9EURO</name>
<protein>
    <submittedName>
        <fullName evidence="3">Uncharacterized protein</fullName>
    </submittedName>
</protein>
<dbReference type="PANTHER" id="PTHR43639:SF5">
    <property type="entry name" value="OXIDOREDUCTASE, SHORT-CHAIN DEHYDROGENASE_REDUCTASE FAMILY (AFU_ORTHOLOGUE AFUA_6G09140)"/>
    <property type="match status" value="1"/>
</dbReference>
<keyword evidence="1" id="KW-0521">NADP</keyword>
<dbReference type="InterPro" id="IPR002347">
    <property type="entry name" value="SDR_fam"/>
</dbReference>
<gene>
    <name evidence="3" type="ORF">PENANT_c247G00184</name>
</gene>
<keyword evidence="4" id="KW-1185">Reference proteome</keyword>
<evidence type="ECO:0000313" key="4">
    <source>
        <dbReference type="Proteomes" id="UP000191672"/>
    </source>
</evidence>
<dbReference type="InterPro" id="IPR036291">
    <property type="entry name" value="NAD(P)-bd_dom_sf"/>
</dbReference>
<organism evidence="3 4">
    <name type="scientific">Penicillium antarcticum</name>
    <dbReference type="NCBI Taxonomy" id="416450"/>
    <lineage>
        <taxon>Eukaryota</taxon>
        <taxon>Fungi</taxon>
        <taxon>Dikarya</taxon>
        <taxon>Ascomycota</taxon>
        <taxon>Pezizomycotina</taxon>
        <taxon>Eurotiomycetes</taxon>
        <taxon>Eurotiomycetidae</taxon>
        <taxon>Eurotiales</taxon>
        <taxon>Aspergillaceae</taxon>
        <taxon>Penicillium</taxon>
    </lineage>
</organism>